<reference evidence="1 2" key="1">
    <citation type="submission" date="2019-07" db="EMBL/GenBank/DDBJ databases">
        <title>Novel species isolated from glacier.</title>
        <authorList>
            <person name="Liu Q."/>
            <person name="Xin Y.-H."/>
        </authorList>
    </citation>
    <scope>NUCLEOTIDE SEQUENCE [LARGE SCALE GENOMIC DNA]</scope>
    <source>
        <strain evidence="1 2">LB1R16</strain>
    </source>
</reference>
<protein>
    <submittedName>
        <fullName evidence="1">Head-tail adaptor protein</fullName>
    </submittedName>
</protein>
<organism evidence="1 2">
    <name type="scientific">Glacieibacterium frigidum</name>
    <dbReference type="NCBI Taxonomy" id="2593303"/>
    <lineage>
        <taxon>Bacteria</taxon>
        <taxon>Pseudomonadati</taxon>
        <taxon>Pseudomonadota</taxon>
        <taxon>Alphaproteobacteria</taxon>
        <taxon>Sphingomonadales</taxon>
        <taxon>Sphingosinicellaceae</taxon>
        <taxon>Glacieibacterium</taxon>
    </lineage>
</organism>
<comment type="caution">
    <text evidence="1">The sequence shown here is derived from an EMBL/GenBank/DDBJ whole genome shotgun (WGS) entry which is preliminary data.</text>
</comment>
<dbReference type="OrthoDB" id="7349109at2"/>
<dbReference type="EMBL" id="VJWA01000002">
    <property type="protein sequence ID" value="TRW14364.1"/>
    <property type="molecule type" value="Genomic_DNA"/>
</dbReference>
<name>A0A552U823_9SPHN</name>
<evidence type="ECO:0000313" key="1">
    <source>
        <dbReference type="EMBL" id="TRW14364.1"/>
    </source>
</evidence>
<dbReference type="InterPro" id="IPR038666">
    <property type="entry name" value="SSP1_head-tail_sf"/>
</dbReference>
<sequence length="101" mass="11259">MTEFSGSLRERVGLEDWAGTPEGGEWLPGGDAWGALVPADHGPAVLGEGRVARPRYRLTLRVRDVSLTTRVRWRGRVLSVLRVEPDPRARDRTTLLVEDRG</sequence>
<evidence type="ECO:0000313" key="2">
    <source>
        <dbReference type="Proteomes" id="UP000317894"/>
    </source>
</evidence>
<dbReference type="AlphaFoldDB" id="A0A552U823"/>
<gene>
    <name evidence="1" type="ORF">FMM06_11675</name>
</gene>
<proteinExistence type="predicted"/>
<dbReference type="RefSeq" id="WP_144237569.1">
    <property type="nucleotide sequence ID" value="NZ_VJWA01000002.1"/>
</dbReference>
<keyword evidence="2" id="KW-1185">Reference proteome</keyword>
<dbReference type="Proteomes" id="UP000317894">
    <property type="component" value="Unassembled WGS sequence"/>
</dbReference>
<dbReference type="Gene3D" id="2.40.10.270">
    <property type="entry name" value="Bacteriophage SPP1 head-tail adaptor protein"/>
    <property type="match status" value="1"/>
</dbReference>
<accession>A0A552U823</accession>